<dbReference type="Proteomes" id="UP000323392">
    <property type="component" value="Unassembled WGS sequence"/>
</dbReference>
<keyword evidence="4" id="KW-1185">Reference proteome</keyword>
<proteinExistence type="predicted"/>
<keyword evidence="1" id="KW-0167">Capsid protein</keyword>
<organism evidence="1 3">
    <name type="scientific">Alkalithermobacter thermoalcaliphilus JW-YL-7 = DSM 7308</name>
    <dbReference type="NCBI Taxonomy" id="1121328"/>
    <lineage>
        <taxon>Bacteria</taxon>
        <taxon>Bacillati</taxon>
        <taxon>Bacillota</taxon>
        <taxon>Clostridia</taxon>
        <taxon>Peptostreptococcales</taxon>
        <taxon>Tepidibacteraceae</taxon>
        <taxon>Alkalithermobacter</taxon>
    </lineage>
</organism>
<evidence type="ECO:0000313" key="1">
    <source>
        <dbReference type="EMBL" id="KXZ40663.1"/>
    </source>
</evidence>
<dbReference type="PATRIC" id="fig|1121328.3.peg.1749"/>
<reference evidence="2 4" key="2">
    <citation type="submission" date="2016-11" db="EMBL/GenBank/DDBJ databases">
        <authorList>
            <person name="Varghese N."/>
            <person name="Submissions S."/>
        </authorList>
    </citation>
    <scope>NUCLEOTIDE SEQUENCE [LARGE SCALE GENOMIC DNA]</scope>
    <source>
        <strain evidence="2 4">DSM 7308</strain>
    </source>
</reference>
<dbReference type="STRING" id="1121328.JWYL7_1738"/>
<reference evidence="1 3" key="1">
    <citation type="submission" date="2016-02" db="EMBL/GenBank/DDBJ databases">
        <title>Draft genome sequence for Clostridium paradoxum JW-YL-7.</title>
        <authorList>
            <person name="Utturkar S.M."/>
            <person name="Lancaster A."/>
            <person name="Poole F.L."/>
            <person name="Adams M.W."/>
            <person name="Brown S.D."/>
        </authorList>
    </citation>
    <scope>NUCLEOTIDE SEQUENCE [LARGE SCALE GENOMIC DNA]</scope>
    <source>
        <strain evidence="1 3">JW-YL-7</strain>
    </source>
</reference>
<comment type="caution">
    <text evidence="1">The sequence shown here is derived from an EMBL/GenBank/DDBJ whole genome shotgun (WGS) entry which is preliminary data.</text>
</comment>
<dbReference type="OrthoDB" id="9800571at2"/>
<evidence type="ECO:0000313" key="2">
    <source>
        <dbReference type="EMBL" id="SHL18474.1"/>
    </source>
</evidence>
<sequence>MNYKSMNMNTQKKLARAYVHAQPYIGMISLDEALKRGSVFPNLYQPYKKKKLKK</sequence>
<dbReference type="EMBL" id="LSFY01000001">
    <property type="protein sequence ID" value="KXZ40663.1"/>
    <property type="molecule type" value="Genomic_DNA"/>
</dbReference>
<evidence type="ECO:0000313" key="4">
    <source>
        <dbReference type="Proteomes" id="UP000323392"/>
    </source>
</evidence>
<dbReference type="InterPro" id="IPR020256">
    <property type="entry name" value="Spore_coat_CotJA"/>
</dbReference>
<dbReference type="Pfam" id="PF11007">
    <property type="entry name" value="CotJA"/>
    <property type="match status" value="1"/>
</dbReference>
<protein>
    <submittedName>
        <fullName evidence="2">Spore coat associated protein JA (CotJA)</fullName>
    </submittedName>
    <submittedName>
        <fullName evidence="1">Spore coat protein CotJA</fullName>
    </submittedName>
</protein>
<gene>
    <name evidence="1" type="ORF">JWYL7_1738</name>
    <name evidence="2" type="ORF">SAMN05661008_01624</name>
</gene>
<accession>A0A150FSR8</accession>
<name>A0A150FSR8_CLOPD</name>
<evidence type="ECO:0000313" key="3">
    <source>
        <dbReference type="Proteomes" id="UP000092605"/>
    </source>
</evidence>
<dbReference type="Proteomes" id="UP000092605">
    <property type="component" value="Unassembled WGS sequence"/>
</dbReference>
<dbReference type="RefSeq" id="WP_072280218.1">
    <property type="nucleotide sequence ID" value="NZ_FRBG01000014.1"/>
</dbReference>
<dbReference type="EMBL" id="FRBG01000014">
    <property type="protein sequence ID" value="SHL18474.1"/>
    <property type="molecule type" value="Genomic_DNA"/>
</dbReference>
<keyword evidence="1" id="KW-0946">Virion</keyword>
<dbReference type="AlphaFoldDB" id="A0A150FSR8"/>